<reference evidence="1 2" key="1">
    <citation type="submission" date="2020-08" db="EMBL/GenBank/DDBJ databases">
        <title>Acidobacteriota in marine sediments use diverse sulfur dissimilation pathways.</title>
        <authorList>
            <person name="Wasmund K."/>
        </authorList>
    </citation>
    <scope>NUCLEOTIDE SEQUENCE [LARGE SCALE GENOMIC DNA]</scope>
    <source>
        <strain evidence="1">MAG AM4</strain>
    </source>
</reference>
<proteinExistence type="predicted"/>
<dbReference type="GO" id="GO:0046677">
    <property type="term" value="P:response to antibiotic"/>
    <property type="evidence" value="ECO:0007669"/>
    <property type="project" value="InterPro"/>
</dbReference>
<accession>A0A8J6XYC0</accession>
<evidence type="ECO:0000313" key="2">
    <source>
        <dbReference type="Proteomes" id="UP000648239"/>
    </source>
</evidence>
<name>A0A8J6XYC0_9BACT</name>
<dbReference type="SUPFAM" id="SSF159501">
    <property type="entry name" value="EreA/ChaN-like"/>
    <property type="match status" value="1"/>
</dbReference>
<feature type="non-terminal residue" evidence="1">
    <location>
        <position position="1"/>
    </location>
</feature>
<dbReference type="Gene3D" id="3.40.1660.10">
    <property type="entry name" value="EreA-like (biosynthetic domain)"/>
    <property type="match status" value="1"/>
</dbReference>
<dbReference type="Pfam" id="PF05139">
    <property type="entry name" value="Erythro_esteras"/>
    <property type="match status" value="1"/>
</dbReference>
<dbReference type="AlphaFoldDB" id="A0A8J6XYC0"/>
<dbReference type="EMBL" id="JACXWD010000011">
    <property type="protein sequence ID" value="MBD3867495.1"/>
    <property type="molecule type" value="Genomic_DNA"/>
</dbReference>
<comment type="caution">
    <text evidence="1">The sequence shown here is derived from an EMBL/GenBank/DDBJ whole genome shotgun (WGS) entry which is preliminary data.</text>
</comment>
<gene>
    <name evidence="1" type="ORF">IFK94_05160</name>
</gene>
<sequence length="169" mass="18953">RLKQGSKERIAGLVEREGKMVRRMDNKLASLGDGEKVILLGHDLHLSRNSTGITMGTLPMWRSIGTHLAEADPDGVLAIWMLYDHGRHGNVHLDDPVQPVRSSPDSVECLLSKVGDEFILPLNSGDPREEWLHRERPFMTHQGVRGNLPKHADVIYFVRQVTEPIASQP</sequence>
<dbReference type="InterPro" id="IPR007815">
    <property type="entry name" value="Emycin_Estase"/>
</dbReference>
<evidence type="ECO:0000313" key="1">
    <source>
        <dbReference type="EMBL" id="MBD3867495.1"/>
    </source>
</evidence>
<organism evidence="1 2">
    <name type="scientific">Candidatus Polarisedimenticola svalbardensis</name>
    <dbReference type="NCBI Taxonomy" id="2886004"/>
    <lineage>
        <taxon>Bacteria</taxon>
        <taxon>Pseudomonadati</taxon>
        <taxon>Acidobacteriota</taxon>
        <taxon>Candidatus Polarisedimenticolia</taxon>
        <taxon>Candidatus Polarisedimenticolales</taxon>
        <taxon>Candidatus Polarisedimenticolaceae</taxon>
        <taxon>Candidatus Polarisedimenticola</taxon>
    </lineage>
</organism>
<protein>
    <submittedName>
        <fullName evidence="1">Erythromycin esterase family protein</fullName>
    </submittedName>
</protein>
<dbReference type="Proteomes" id="UP000648239">
    <property type="component" value="Unassembled WGS sequence"/>
</dbReference>